<evidence type="ECO:0000256" key="1">
    <source>
        <dbReference type="ARBA" id="ARBA00010209"/>
    </source>
</evidence>
<feature type="binding site" evidence="3">
    <location>
        <position position="263"/>
    </location>
    <ligand>
        <name>dimethylallyl diphosphate</name>
        <dbReference type="ChEBI" id="CHEBI:57623"/>
    </ligand>
</feature>
<dbReference type="GO" id="GO:0016765">
    <property type="term" value="F:transferase activity, transferring alkyl or aryl (other than methyl) groups"/>
    <property type="evidence" value="ECO:0007669"/>
    <property type="project" value="InterPro"/>
</dbReference>
<feature type="binding site" evidence="3">
    <location>
        <position position="111"/>
    </location>
    <ligand>
        <name>dimethylallyl diphosphate</name>
        <dbReference type="ChEBI" id="CHEBI:57623"/>
    </ligand>
</feature>
<feature type="binding site" evidence="3">
    <location>
        <position position="345"/>
    </location>
    <ligand>
        <name>dimethylallyl diphosphate</name>
        <dbReference type="ChEBI" id="CHEBI:57623"/>
    </ligand>
</feature>
<feature type="binding site" evidence="3">
    <location>
        <position position="261"/>
    </location>
    <ligand>
        <name>dimethylallyl diphosphate</name>
        <dbReference type="ChEBI" id="CHEBI:57623"/>
    </ligand>
</feature>
<accession>A0A9P4MZ03</accession>
<organism evidence="4 5">
    <name type="scientific">Delitschia confertaspora ATCC 74209</name>
    <dbReference type="NCBI Taxonomy" id="1513339"/>
    <lineage>
        <taxon>Eukaryota</taxon>
        <taxon>Fungi</taxon>
        <taxon>Dikarya</taxon>
        <taxon>Ascomycota</taxon>
        <taxon>Pezizomycotina</taxon>
        <taxon>Dothideomycetes</taxon>
        <taxon>Pleosporomycetidae</taxon>
        <taxon>Pleosporales</taxon>
        <taxon>Delitschiaceae</taxon>
        <taxon>Delitschia</taxon>
    </lineage>
</organism>
<dbReference type="Pfam" id="PF11991">
    <property type="entry name" value="Trp_DMAT"/>
    <property type="match status" value="1"/>
</dbReference>
<evidence type="ECO:0000313" key="4">
    <source>
        <dbReference type="EMBL" id="KAF2201395.1"/>
    </source>
</evidence>
<name>A0A9P4MZ03_9PLEO</name>
<dbReference type="AlphaFoldDB" id="A0A9P4MZ03"/>
<dbReference type="OrthoDB" id="3354387at2759"/>
<feature type="binding site" evidence="3">
    <location>
        <position position="92"/>
    </location>
    <ligand>
        <name>L-tryptophan</name>
        <dbReference type="ChEBI" id="CHEBI:57912"/>
    </ligand>
</feature>
<dbReference type="SFLD" id="SFLDS00036">
    <property type="entry name" value="Aromatic_Prenyltransferase"/>
    <property type="match status" value="1"/>
</dbReference>
<evidence type="ECO:0000256" key="3">
    <source>
        <dbReference type="PIRSR" id="PIRSR000509-1"/>
    </source>
</evidence>
<dbReference type="InterPro" id="IPR033964">
    <property type="entry name" value="ABBA"/>
</dbReference>
<keyword evidence="5" id="KW-1185">Reference proteome</keyword>
<dbReference type="SFLD" id="SFLDG01162">
    <property type="entry name" value="I"/>
    <property type="match status" value="1"/>
</dbReference>
<dbReference type="PANTHER" id="PTHR40627:SF4">
    <property type="entry name" value="PRENYLTRANSFERASE ASQH1-RELATED"/>
    <property type="match status" value="1"/>
</dbReference>
<proteinExistence type="inferred from homology"/>
<comment type="similarity">
    <text evidence="1">Belongs to the tryptophan dimethylallyltransferase family.</text>
</comment>
<feature type="binding site" evidence="3">
    <location>
        <position position="196"/>
    </location>
    <ligand>
        <name>dimethylallyl diphosphate</name>
        <dbReference type="ChEBI" id="CHEBI:57623"/>
    </ligand>
</feature>
<dbReference type="CDD" id="cd13929">
    <property type="entry name" value="PT-DMATS_CymD"/>
    <property type="match status" value="1"/>
</dbReference>
<dbReference type="EMBL" id="ML993978">
    <property type="protein sequence ID" value="KAF2201395.1"/>
    <property type="molecule type" value="Genomic_DNA"/>
</dbReference>
<dbReference type="NCBIfam" id="TIGR03429">
    <property type="entry name" value="arom_pren_DMATS"/>
    <property type="match status" value="1"/>
</dbReference>
<dbReference type="InterPro" id="IPR012148">
    <property type="entry name" value="ABBA_DMATS-like"/>
</dbReference>
<protein>
    <submittedName>
        <fullName evidence="4">Aromatic prenyltransferase</fullName>
    </submittedName>
</protein>
<evidence type="ECO:0000256" key="2">
    <source>
        <dbReference type="ARBA" id="ARBA00022679"/>
    </source>
</evidence>
<feature type="binding site" evidence="3">
    <location>
        <position position="194"/>
    </location>
    <ligand>
        <name>dimethylallyl diphosphate</name>
        <dbReference type="ChEBI" id="CHEBI:57623"/>
    </ligand>
</feature>
<sequence length="435" mass="49982">MVEKAIPWHQYVLPFSCLHTAHTRDQEFWNCRLQPILSRMLSASGSSLTETESQLDFFSQCVSPYLGKRPPRFGIRHPSWHSFMTDDGTPIELSWSWSENDTDMEMLPAVRYSIEPLANRSKRDTPSSNVYGNEVFLQKASVCCTDVDMSWYQLLSDVLIQKEQSFPKGRSSTGERESQIFWAFDLQGSQRLLKVYYVLNARAESMECSKLDLLMQAVSKLSLDSSMLAALENFRSFVESSPDDLEIEMLGFDCIDPMKSRIKIYFRSRKTCFDEVCRIMSLGGKSNFVDRGALQPLKQLWYSVLSLDPGMPTSRSLPEKNHRTAGILYYYELRPGSTSVKTKVYIPVRHYGINDHKIAEGLSGFLKSRNTKLKNCDYIEILKKTWPRRSLEKGLGLHTYVTCAISKAGKLNVTTYFNPELFRTARSWRKKPFSV</sequence>
<keyword evidence="2" id="KW-0808">Transferase</keyword>
<dbReference type="PIRSF" id="PIRSF000509">
    <property type="entry name" value="Trp_DMAT"/>
    <property type="match status" value="1"/>
</dbReference>
<gene>
    <name evidence="4" type="ORF">GQ43DRAFT_487444</name>
</gene>
<evidence type="ECO:0000313" key="5">
    <source>
        <dbReference type="Proteomes" id="UP000799536"/>
    </source>
</evidence>
<dbReference type="GO" id="GO:0009820">
    <property type="term" value="P:alkaloid metabolic process"/>
    <property type="evidence" value="ECO:0007669"/>
    <property type="project" value="InterPro"/>
</dbReference>
<feature type="binding site" evidence="3">
    <location>
        <position position="265"/>
    </location>
    <ligand>
        <name>dimethylallyl diphosphate</name>
        <dbReference type="ChEBI" id="CHEBI:57623"/>
    </ligand>
</feature>
<comment type="caution">
    <text evidence="4">The sequence shown here is derived from an EMBL/GenBank/DDBJ whole genome shotgun (WGS) entry which is preliminary data.</text>
</comment>
<dbReference type="PANTHER" id="PTHR40627">
    <property type="entry name" value="INDOLE PRENYLTRANSFERASE TDIB-RELATED"/>
    <property type="match status" value="1"/>
</dbReference>
<reference evidence="4" key="1">
    <citation type="journal article" date="2020" name="Stud. Mycol.">
        <title>101 Dothideomycetes genomes: a test case for predicting lifestyles and emergence of pathogens.</title>
        <authorList>
            <person name="Haridas S."/>
            <person name="Albert R."/>
            <person name="Binder M."/>
            <person name="Bloem J."/>
            <person name="Labutti K."/>
            <person name="Salamov A."/>
            <person name="Andreopoulos B."/>
            <person name="Baker S."/>
            <person name="Barry K."/>
            <person name="Bills G."/>
            <person name="Bluhm B."/>
            <person name="Cannon C."/>
            <person name="Castanera R."/>
            <person name="Culley D."/>
            <person name="Daum C."/>
            <person name="Ezra D."/>
            <person name="Gonzalez J."/>
            <person name="Henrissat B."/>
            <person name="Kuo A."/>
            <person name="Liang C."/>
            <person name="Lipzen A."/>
            <person name="Lutzoni F."/>
            <person name="Magnuson J."/>
            <person name="Mondo S."/>
            <person name="Nolan M."/>
            <person name="Ohm R."/>
            <person name="Pangilinan J."/>
            <person name="Park H.-J."/>
            <person name="Ramirez L."/>
            <person name="Alfaro M."/>
            <person name="Sun H."/>
            <person name="Tritt A."/>
            <person name="Yoshinaga Y."/>
            <person name="Zwiers L.-H."/>
            <person name="Turgeon B."/>
            <person name="Goodwin S."/>
            <person name="Spatafora J."/>
            <person name="Crous P."/>
            <person name="Grigoriev I."/>
        </authorList>
    </citation>
    <scope>NUCLEOTIDE SEQUENCE</scope>
    <source>
        <strain evidence="4">ATCC 74209</strain>
    </source>
</reference>
<dbReference type="InterPro" id="IPR017795">
    <property type="entry name" value="ABBA_NscD-like"/>
</dbReference>
<dbReference type="Proteomes" id="UP000799536">
    <property type="component" value="Unassembled WGS sequence"/>
</dbReference>